<name>A0ACB7ZEG8_9ERIC</name>
<protein>
    <submittedName>
        <fullName evidence="1">Uncharacterized protein</fullName>
    </submittedName>
</protein>
<evidence type="ECO:0000313" key="2">
    <source>
        <dbReference type="Proteomes" id="UP000828048"/>
    </source>
</evidence>
<proteinExistence type="predicted"/>
<accession>A0ACB7ZEG8</accession>
<reference evidence="1 2" key="1">
    <citation type="journal article" date="2021" name="Hortic Res">
        <title>High-quality reference genome and annotation aids understanding of berry development for evergreen blueberry (Vaccinium darrowii).</title>
        <authorList>
            <person name="Yu J."/>
            <person name="Hulse-Kemp A.M."/>
            <person name="Babiker E."/>
            <person name="Staton M."/>
        </authorList>
    </citation>
    <scope>NUCLEOTIDE SEQUENCE [LARGE SCALE GENOMIC DNA]</scope>
    <source>
        <strain evidence="2">cv. NJ 8807/NJ 8810</strain>
        <tissue evidence="1">Young leaf</tissue>
    </source>
</reference>
<evidence type="ECO:0000313" key="1">
    <source>
        <dbReference type="EMBL" id="KAH7863822.1"/>
    </source>
</evidence>
<dbReference type="EMBL" id="CM037162">
    <property type="protein sequence ID" value="KAH7863822.1"/>
    <property type="molecule type" value="Genomic_DNA"/>
</dbReference>
<organism evidence="1 2">
    <name type="scientific">Vaccinium darrowii</name>
    <dbReference type="NCBI Taxonomy" id="229202"/>
    <lineage>
        <taxon>Eukaryota</taxon>
        <taxon>Viridiplantae</taxon>
        <taxon>Streptophyta</taxon>
        <taxon>Embryophyta</taxon>
        <taxon>Tracheophyta</taxon>
        <taxon>Spermatophyta</taxon>
        <taxon>Magnoliopsida</taxon>
        <taxon>eudicotyledons</taxon>
        <taxon>Gunneridae</taxon>
        <taxon>Pentapetalae</taxon>
        <taxon>asterids</taxon>
        <taxon>Ericales</taxon>
        <taxon>Ericaceae</taxon>
        <taxon>Vaccinioideae</taxon>
        <taxon>Vaccinieae</taxon>
        <taxon>Vaccinium</taxon>
    </lineage>
</organism>
<sequence length="348" mass="38704">MAESVELPNRLAILPIRNKFLLPGAIIQIRCTSPSSVKLVEQELWQREEKGLIGILPVRDATETTSVGPTLSPGVATDLGEGSSKIHLGTSDSHKFDGKNQQEFIHWHTRGVAARALHLSRGVEKPSGRVTYIVVLEGLCRFSVQELSTRGTYYTARIASADMTKAEMEQVEQDPDFIVLSRQFKATAMELISLLEQKQKTGARTKVLLETVPVHKLADIFIASFEISFEEQLSMLDLVDVKVRISKATELVDRHLPSIRVAEKITQKVEGQLSKTQKEFFLRQQMRAIKEELGDNDDEEDDVAALERKMEGAGMPPDIWKHAQRELRAATSSSSSSLSQSSSLIALI</sequence>
<comment type="caution">
    <text evidence="1">The sequence shown here is derived from an EMBL/GenBank/DDBJ whole genome shotgun (WGS) entry which is preliminary data.</text>
</comment>
<keyword evidence="2" id="KW-1185">Reference proteome</keyword>
<dbReference type="Proteomes" id="UP000828048">
    <property type="component" value="Chromosome 12"/>
</dbReference>
<gene>
    <name evidence="1" type="ORF">Vadar_022332</name>
</gene>